<sequence length="270" mass="30896">MVFSLNIKNIILSTTVLFSSTFSLNSFANDTDTNQKTEQIKVTYSIKQLDLLWEKRHDEPTEKEIAALLKSRYKIPNDFEIAWKIARLAYYGGNFILREKFTSDDKIKIFKFGYEAGEIARKVNPNRVEGHYWYAIDLGSYGLEKGIFTALSNAKPGRDALIEAAKIDPNYHWAGPYRILGRYYQELPGGIISFGDKKIAEDYFNKAIKTSPKFRLNTMYLGVLKEKTGDKNLALELFKKAETLPNVDGTTEESRYAKELAENIKSVQNK</sequence>
<dbReference type="Gene3D" id="1.25.40.10">
    <property type="entry name" value="Tetratricopeptide repeat domain"/>
    <property type="match status" value="1"/>
</dbReference>
<keyword evidence="3" id="KW-1185">Reference proteome</keyword>
<dbReference type="Proteomes" id="UP000291236">
    <property type="component" value="Chromosome"/>
</dbReference>
<organism evidence="2 3">
    <name type="scientific">Fluviispira sanaruensis</name>
    <dbReference type="NCBI Taxonomy" id="2493639"/>
    <lineage>
        <taxon>Bacteria</taxon>
        <taxon>Pseudomonadati</taxon>
        <taxon>Bdellovibrionota</taxon>
        <taxon>Oligoflexia</taxon>
        <taxon>Silvanigrellales</taxon>
        <taxon>Silvanigrellaceae</taxon>
        <taxon>Fluviispira</taxon>
    </lineage>
</organism>
<dbReference type="KEGG" id="sbf:JCM31447_01420"/>
<dbReference type="RefSeq" id="WP_130605545.1">
    <property type="nucleotide sequence ID" value="NZ_AP019368.1"/>
</dbReference>
<dbReference type="SUPFAM" id="SSF48452">
    <property type="entry name" value="TPR-like"/>
    <property type="match status" value="1"/>
</dbReference>
<feature type="chain" id="PRO_5020371854" evidence="1">
    <location>
        <begin position="29"/>
        <end position="270"/>
    </location>
</feature>
<name>A0A4P2VRL2_FLUSA</name>
<accession>A0A4P2VRL2</accession>
<protein>
    <submittedName>
        <fullName evidence="2">Uncharacterized protein</fullName>
    </submittedName>
</protein>
<evidence type="ECO:0000313" key="3">
    <source>
        <dbReference type="Proteomes" id="UP000291236"/>
    </source>
</evidence>
<dbReference type="InterPro" id="IPR011990">
    <property type="entry name" value="TPR-like_helical_dom_sf"/>
</dbReference>
<reference evidence="2 3" key="1">
    <citation type="submission" date="2018-12" db="EMBL/GenBank/DDBJ databases">
        <title>Rubrispira sanarue gen. nov., sp., nov., a member of the order Silvanigrellales, isolated from a brackish lake in Hamamatsu Japan.</title>
        <authorList>
            <person name="Maejima Y."/>
            <person name="Iino T."/>
            <person name="Muraguchi Y."/>
            <person name="Fukuda K."/>
            <person name="Nojiri H."/>
            <person name="Ohkuma M."/>
            <person name="Moriuchi R."/>
            <person name="Dohra H."/>
            <person name="Kimbara K."/>
            <person name="Shintani M."/>
        </authorList>
    </citation>
    <scope>NUCLEOTIDE SEQUENCE [LARGE SCALE GENOMIC DNA]</scope>
    <source>
        <strain evidence="2 3">RF1110005</strain>
    </source>
</reference>
<feature type="signal peptide" evidence="1">
    <location>
        <begin position="1"/>
        <end position="28"/>
    </location>
</feature>
<dbReference type="AlphaFoldDB" id="A0A4P2VRL2"/>
<proteinExistence type="predicted"/>
<keyword evidence="1" id="KW-0732">Signal</keyword>
<evidence type="ECO:0000313" key="2">
    <source>
        <dbReference type="EMBL" id="BBH51725.1"/>
    </source>
</evidence>
<dbReference type="EMBL" id="AP019368">
    <property type="protein sequence ID" value="BBH51725.1"/>
    <property type="molecule type" value="Genomic_DNA"/>
</dbReference>
<evidence type="ECO:0000256" key="1">
    <source>
        <dbReference type="SAM" id="SignalP"/>
    </source>
</evidence>
<dbReference type="OrthoDB" id="5382001at2"/>
<gene>
    <name evidence="2" type="ORF">JCM31447_01420</name>
</gene>